<organism evidence="1 2">
    <name type="scientific">Gryllotalpicola koreensis</name>
    <dbReference type="NCBI Taxonomy" id="993086"/>
    <lineage>
        <taxon>Bacteria</taxon>
        <taxon>Bacillati</taxon>
        <taxon>Actinomycetota</taxon>
        <taxon>Actinomycetes</taxon>
        <taxon>Micrococcales</taxon>
        <taxon>Microbacteriaceae</taxon>
        <taxon>Gryllotalpicola</taxon>
    </lineage>
</organism>
<gene>
    <name evidence="1" type="ORF">GCM10022287_33530</name>
</gene>
<dbReference type="Gene3D" id="1.10.1220.10">
    <property type="entry name" value="Met repressor-like"/>
    <property type="match status" value="1"/>
</dbReference>
<accession>A0ABP8A994</accession>
<sequence length="112" mass="12193">MAEIDVAHYTYRVAWSPEDGEHVATVAELPSLSWLAGSPAEALSGLAVLVNEVIADMRTSGEPVPEPLGDRSYSGKFNVRIPPELHRRLAIEAAEQKVSLNRLVSDRLSRAS</sequence>
<evidence type="ECO:0000313" key="2">
    <source>
        <dbReference type="Proteomes" id="UP001501079"/>
    </source>
</evidence>
<name>A0ABP8A994_9MICO</name>
<proteinExistence type="predicted"/>
<dbReference type="InterPro" id="IPR035069">
    <property type="entry name" value="TTHA1013/TTHA0281-like"/>
</dbReference>
<evidence type="ECO:0008006" key="3">
    <source>
        <dbReference type="Google" id="ProtNLM"/>
    </source>
</evidence>
<dbReference type="SUPFAM" id="SSF47598">
    <property type="entry name" value="Ribbon-helix-helix"/>
    <property type="match status" value="1"/>
</dbReference>
<reference evidence="2" key="1">
    <citation type="journal article" date="2019" name="Int. J. Syst. Evol. Microbiol.">
        <title>The Global Catalogue of Microorganisms (GCM) 10K type strain sequencing project: providing services to taxonomists for standard genome sequencing and annotation.</title>
        <authorList>
            <consortium name="The Broad Institute Genomics Platform"/>
            <consortium name="The Broad Institute Genome Sequencing Center for Infectious Disease"/>
            <person name="Wu L."/>
            <person name="Ma J."/>
        </authorList>
    </citation>
    <scope>NUCLEOTIDE SEQUENCE [LARGE SCALE GENOMIC DNA]</scope>
    <source>
        <strain evidence="2">JCM 17591</strain>
    </source>
</reference>
<dbReference type="Pfam" id="PF05534">
    <property type="entry name" value="HicB"/>
    <property type="match status" value="1"/>
</dbReference>
<keyword evidence="2" id="KW-1185">Reference proteome</keyword>
<dbReference type="Proteomes" id="UP001501079">
    <property type="component" value="Unassembled WGS sequence"/>
</dbReference>
<dbReference type="InterPro" id="IPR013321">
    <property type="entry name" value="Arc_rbn_hlx_hlx"/>
</dbReference>
<dbReference type="InterPro" id="IPR008651">
    <property type="entry name" value="Uncharacterised_HicB"/>
</dbReference>
<dbReference type="InterPro" id="IPR010985">
    <property type="entry name" value="Ribbon_hlx_hlx"/>
</dbReference>
<evidence type="ECO:0000313" key="1">
    <source>
        <dbReference type="EMBL" id="GAA4180119.1"/>
    </source>
</evidence>
<dbReference type="SUPFAM" id="SSF143100">
    <property type="entry name" value="TTHA1013/TTHA0281-like"/>
    <property type="match status" value="1"/>
</dbReference>
<protein>
    <recommendedName>
        <fullName evidence="3">Toxin-antitoxin system HicB family antitoxin</fullName>
    </recommendedName>
</protein>
<dbReference type="EMBL" id="BAABBW010000005">
    <property type="protein sequence ID" value="GAA4180119.1"/>
    <property type="molecule type" value="Genomic_DNA"/>
</dbReference>
<dbReference type="RefSeq" id="WP_344756557.1">
    <property type="nucleotide sequence ID" value="NZ_BAABBW010000005.1"/>
</dbReference>
<comment type="caution">
    <text evidence="1">The sequence shown here is derived from an EMBL/GenBank/DDBJ whole genome shotgun (WGS) entry which is preliminary data.</text>
</comment>